<feature type="region of interest" description="Disordered" evidence="5">
    <location>
        <begin position="189"/>
        <end position="211"/>
    </location>
</feature>
<reference evidence="7" key="1">
    <citation type="journal article" date="2023" name="IMA Fungus">
        <title>Comparative genomic study of the Penicillium genus elucidates a diverse pangenome and 15 lateral gene transfer events.</title>
        <authorList>
            <person name="Petersen C."/>
            <person name="Sorensen T."/>
            <person name="Nielsen M.R."/>
            <person name="Sondergaard T.E."/>
            <person name="Sorensen J.L."/>
            <person name="Fitzpatrick D.A."/>
            <person name="Frisvad J.C."/>
            <person name="Nielsen K.L."/>
        </authorList>
    </citation>
    <scope>NUCLEOTIDE SEQUENCE</scope>
    <source>
        <strain evidence="7">IBT 17514</strain>
    </source>
</reference>
<feature type="compositionally biased region" description="Low complexity" evidence="5">
    <location>
        <begin position="190"/>
        <end position="204"/>
    </location>
</feature>
<evidence type="ECO:0000313" key="7">
    <source>
        <dbReference type="EMBL" id="KAJ5703313.1"/>
    </source>
</evidence>
<dbReference type="Gene3D" id="3.30.40.10">
    <property type="entry name" value="Zinc/RING finger domain, C3HC4 (zinc finger)"/>
    <property type="match status" value="1"/>
</dbReference>
<dbReference type="PANTHER" id="PTHR15710">
    <property type="entry name" value="E3 UBIQUITIN-PROTEIN LIGASE PRAJA"/>
    <property type="match status" value="1"/>
</dbReference>
<keyword evidence="8" id="KW-1185">Reference proteome</keyword>
<dbReference type="EMBL" id="JAQJAN010000023">
    <property type="protein sequence ID" value="KAJ5703313.1"/>
    <property type="molecule type" value="Genomic_DNA"/>
</dbReference>
<dbReference type="Proteomes" id="UP001215712">
    <property type="component" value="Unassembled WGS sequence"/>
</dbReference>
<reference evidence="7" key="2">
    <citation type="submission" date="2023-01" db="EMBL/GenBank/DDBJ databases">
        <authorList>
            <person name="Petersen C."/>
        </authorList>
    </citation>
    <scope>NUCLEOTIDE SEQUENCE</scope>
    <source>
        <strain evidence="7">IBT 17514</strain>
    </source>
</reference>
<dbReference type="GO" id="GO:0008270">
    <property type="term" value="F:zinc ion binding"/>
    <property type="evidence" value="ECO:0007669"/>
    <property type="project" value="UniProtKB-KW"/>
</dbReference>
<dbReference type="GO" id="GO:0005737">
    <property type="term" value="C:cytoplasm"/>
    <property type="evidence" value="ECO:0007669"/>
    <property type="project" value="TreeGrafter"/>
</dbReference>
<evidence type="ECO:0000313" key="8">
    <source>
        <dbReference type="Proteomes" id="UP001215712"/>
    </source>
</evidence>
<evidence type="ECO:0000256" key="2">
    <source>
        <dbReference type="ARBA" id="ARBA00022771"/>
    </source>
</evidence>
<evidence type="ECO:0000256" key="3">
    <source>
        <dbReference type="ARBA" id="ARBA00022833"/>
    </source>
</evidence>
<keyword evidence="3" id="KW-0862">Zinc</keyword>
<evidence type="ECO:0000256" key="4">
    <source>
        <dbReference type="PROSITE-ProRule" id="PRU00175"/>
    </source>
</evidence>
<keyword evidence="2 4" id="KW-0863">Zinc-finger</keyword>
<dbReference type="InterPro" id="IPR001841">
    <property type="entry name" value="Znf_RING"/>
</dbReference>
<dbReference type="Pfam" id="PF13639">
    <property type="entry name" value="zf-RING_2"/>
    <property type="match status" value="1"/>
</dbReference>
<dbReference type="PANTHER" id="PTHR15710:SF228">
    <property type="entry name" value="FINGER DOMAIN PROTEIN, PUTATIVE-RELATED"/>
    <property type="match status" value="1"/>
</dbReference>
<keyword evidence="1" id="KW-0479">Metal-binding</keyword>
<evidence type="ECO:0000256" key="5">
    <source>
        <dbReference type="SAM" id="MobiDB-lite"/>
    </source>
</evidence>
<dbReference type="SMART" id="SM00184">
    <property type="entry name" value="RING"/>
    <property type="match status" value="1"/>
</dbReference>
<dbReference type="AlphaFoldDB" id="A0AAD6MQ31"/>
<dbReference type="InterPro" id="IPR013083">
    <property type="entry name" value="Znf_RING/FYVE/PHD"/>
</dbReference>
<gene>
    <name evidence="7" type="ORF">N7493_011702</name>
</gene>
<protein>
    <recommendedName>
        <fullName evidence="6">RING-type domain-containing protein</fullName>
    </recommendedName>
</protein>
<dbReference type="PROSITE" id="PS50089">
    <property type="entry name" value="ZF_RING_2"/>
    <property type="match status" value="1"/>
</dbReference>
<evidence type="ECO:0000256" key="1">
    <source>
        <dbReference type="ARBA" id="ARBA00022723"/>
    </source>
</evidence>
<organism evidence="7 8">
    <name type="scientific">Penicillium malachiteum</name>
    <dbReference type="NCBI Taxonomy" id="1324776"/>
    <lineage>
        <taxon>Eukaryota</taxon>
        <taxon>Fungi</taxon>
        <taxon>Dikarya</taxon>
        <taxon>Ascomycota</taxon>
        <taxon>Pezizomycotina</taxon>
        <taxon>Eurotiomycetes</taxon>
        <taxon>Eurotiomycetidae</taxon>
        <taxon>Eurotiales</taxon>
        <taxon>Aspergillaceae</taxon>
        <taxon>Penicillium</taxon>
    </lineage>
</organism>
<dbReference type="GO" id="GO:0016567">
    <property type="term" value="P:protein ubiquitination"/>
    <property type="evidence" value="ECO:0007669"/>
    <property type="project" value="TreeGrafter"/>
</dbReference>
<sequence>MSDLEDDPLELPVFLEGEELEELREMHDFMEAFGEGIQRARRAIEQHSGLREVLNQALQPEFDDIEQFEREVNHFTHSLRLDIHRRENSQLTLSRLRMTQPNSGQGGGQDTYYSQVSAIYDLPEKEADQQMIDSGMECPICLNPPALNETVAVLHCEHMFHTGCIAQWLRQSNSCPLCRRLIRTLVEIPGSDTGSDNTDSDQSGPQPERHVRWASNLEAWVHERYHG</sequence>
<evidence type="ECO:0000259" key="6">
    <source>
        <dbReference type="PROSITE" id="PS50089"/>
    </source>
</evidence>
<accession>A0AAD6MQ31</accession>
<name>A0AAD6MQ31_9EURO</name>
<comment type="caution">
    <text evidence="7">The sequence shown here is derived from an EMBL/GenBank/DDBJ whole genome shotgun (WGS) entry which is preliminary data.</text>
</comment>
<proteinExistence type="predicted"/>
<dbReference type="SUPFAM" id="SSF57850">
    <property type="entry name" value="RING/U-box"/>
    <property type="match status" value="1"/>
</dbReference>
<feature type="domain" description="RING-type" evidence="6">
    <location>
        <begin position="138"/>
        <end position="179"/>
    </location>
</feature>
<dbReference type="GO" id="GO:0061630">
    <property type="term" value="F:ubiquitin protein ligase activity"/>
    <property type="evidence" value="ECO:0007669"/>
    <property type="project" value="TreeGrafter"/>
</dbReference>